<protein>
    <recommendedName>
        <fullName evidence="1">Bacterial archaeo-eukaryotic release factor family 6 domain-containing protein</fullName>
    </recommendedName>
</protein>
<dbReference type="AlphaFoldDB" id="A0A1S8KN80"/>
<comment type="caution">
    <text evidence="2">The sequence shown here is derived from an EMBL/GenBank/DDBJ whole genome shotgun (WGS) entry which is preliminary data.</text>
</comment>
<dbReference type="EMBL" id="MUYF01000003">
    <property type="protein sequence ID" value="OOL81194.1"/>
    <property type="molecule type" value="Genomic_DNA"/>
</dbReference>
<gene>
    <name evidence="2" type="ORF">BWX42_05035</name>
</gene>
<reference evidence="2 3" key="1">
    <citation type="submission" date="2017-01" db="EMBL/GenBank/DDBJ databases">
        <title>Complete Genome Sequence of Dolosigranulum pigrum isolated from a Patient with interstitial lung disease.</title>
        <authorList>
            <person name="Mukhopadhyay R."/>
            <person name="Joaquin J."/>
            <person name="Hogue R."/>
            <person name="Fitzgerald S."/>
            <person name="Jospin G."/>
            <person name="Eisen J.A."/>
            <person name="Chaturvedi V."/>
        </authorList>
    </citation>
    <scope>NUCLEOTIDE SEQUENCE [LARGE SCALE GENOMIC DNA]</scope>
    <source>
        <strain evidence="2 3">15S00348</strain>
    </source>
</reference>
<dbReference type="InterPro" id="IPR040628">
    <property type="entry name" value="BaeRF_family6"/>
</dbReference>
<dbReference type="RefSeq" id="WP_077862663.1">
    <property type="nucleotide sequence ID" value="NZ_CP040414.1"/>
</dbReference>
<dbReference type="Pfam" id="PF18848">
    <property type="entry name" value="baeRF_family6"/>
    <property type="match status" value="1"/>
</dbReference>
<proteinExistence type="predicted"/>
<dbReference type="Proteomes" id="UP000190409">
    <property type="component" value="Unassembled WGS sequence"/>
</dbReference>
<accession>A0A1S8KN80</accession>
<evidence type="ECO:0000259" key="1">
    <source>
        <dbReference type="Pfam" id="PF18848"/>
    </source>
</evidence>
<feature type="domain" description="Bacterial archaeo-eukaryotic release factor family 6" evidence="1">
    <location>
        <begin position="125"/>
        <end position="271"/>
    </location>
</feature>
<sequence length="372" mass="42575">MRELFTFPTDTLLSDEREYLTIAINREEDGFTADKKQTKFDNLVKKGYRLIEEKRGKEVAEAYTEQLNTDFVNPSFWRSVKSSIIFFVTPDEVFYYNLSVNLTEDAYFGQPHVKPVVRNFQYVSYYHVLCLSHDKVRLFNGRGSELEEVDFPDDAPIDIDTALGTEYSGGELNHGSYGDGGDAVYHGHNEKSKEDEIDRKRFFRVIDDYIHENYTAPTGLPLVLFGLTQNIADFREISKNPKLDQETQIESSPRRLKATEVAEKAGDIVEEIISKRYNQLVQIFEETSPEYSLGEQYQDLATASVEGRIDTLLITDHYQVDGSIDESGQFQAEGKNFVDDLIIHVLRTKGDVYVLADEEMPADTNIAALLRY</sequence>
<name>A0A1S8KN80_9LACT</name>
<evidence type="ECO:0000313" key="2">
    <source>
        <dbReference type="EMBL" id="OOL81194.1"/>
    </source>
</evidence>
<organism evidence="2 3">
    <name type="scientific">Dolosigranulum pigrum</name>
    <dbReference type="NCBI Taxonomy" id="29394"/>
    <lineage>
        <taxon>Bacteria</taxon>
        <taxon>Bacillati</taxon>
        <taxon>Bacillota</taxon>
        <taxon>Bacilli</taxon>
        <taxon>Lactobacillales</taxon>
        <taxon>Carnobacteriaceae</taxon>
        <taxon>Dolosigranulum</taxon>
    </lineage>
</organism>
<evidence type="ECO:0000313" key="3">
    <source>
        <dbReference type="Proteomes" id="UP000190409"/>
    </source>
</evidence>